<evidence type="ECO:0000256" key="3">
    <source>
        <dbReference type="RuleBase" id="RU003707"/>
    </source>
</evidence>
<dbReference type="PROSITE" id="PS00166">
    <property type="entry name" value="ENOYL_COA_HYDRATASE"/>
    <property type="match status" value="1"/>
</dbReference>
<dbReference type="CDD" id="cd06558">
    <property type="entry name" value="crotonase-like"/>
    <property type="match status" value="1"/>
</dbReference>
<dbReference type="FunFam" id="3.90.226.10:FF:000009">
    <property type="entry name" value="Carnitinyl-CoA dehydratase"/>
    <property type="match status" value="1"/>
</dbReference>
<dbReference type="GO" id="GO:0006635">
    <property type="term" value="P:fatty acid beta-oxidation"/>
    <property type="evidence" value="ECO:0007669"/>
    <property type="project" value="TreeGrafter"/>
</dbReference>
<organism evidence="4 5">
    <name type="scientific">Wenzhouxiangella marina</name>
    <dbReference type="NCBI Taxonomy" id="1579979"/>
    <lineage>
        <taxon>Bacteria</taxon>
        <taxon>Pseudomonadati</taxon>
        <taxon>Pseudomonadota</taxon>
        <taxon>Gammaproteobacteria</taxon>
        <taxon>Chromatiales</taxon>
        <taxon>Wenzhouxiangellaceae</taxon>
        <taxon>Wenzhouxiangella</taxon>
    </lineage>
</organism>
<evidence type="ECO:0000256" key="2">
    <source>
        <dbReference type="ARBA" id="ARBA00023239"/>
    </source>
</evidence>
<protein>
    <submittedName>
        <fullName evidence="4">Enoyl-CoA hydratase</fullName>
    </submittedName>
</protein>
<dbReference type="PANTHER" id="PTHR11941:SF54">
    <property type="entry name" value="ENOYL-COA HYDRATASE, MITOCHONDRIAL"/>
    <property type="match status" value="1"/>
</dbReference>
<comment type="similarity">
    <text evidence="1 3">Belongs to the enoyl-CoA hydratase/isomerase family.</text>
</comment>
<dbReference type="Pfam" id="PF00378">
    <property type="entry name" value="ECH_1"/>
    <property type="match status" value="1"/>
</dbReference>
<dbReference type="InterPro" id="IPR018376">
    <property type="entry name" value="Enoyl-CoA_hyd/isom_CS"/>
</dbReference>
<evidence type="ECO:0000313" key="5">
    <source>
        <dbReference type="Proteomes" id="UP000066624"/>
    </source>
</evidence>
<evidence type="ECO:0000313" key="4">
    <source>
        <dbReference type="EMBL" id="AKS42378.1"/>
    </source>
</evidence>
<dbReference type="Gene3D" id="1.10.12.10">
    <property type="entry name" value="Lyase 2-enoyl-coa Hydratase, Chain A, domain 2"/>
    <property type="match status" value="1"/>
</dbReference>
<dbReference type="PANTHER" id="PTHR11941">
    <property type="entry name" value="ENOYL-COA HYDRATASE-RELATED"/>
    <property type="match status" value="1"/>
</dbReference>
<dbReference type="InterPro" id="IPR014748">
    <property type="entry name" value="Enoyl-CoA_hydra_C"/>
</dbReference>
<dbReference type="GO" id="GO:0016836">
    <property type="term" value="F:hydro-lyase activity"/>
    <property type="evidence" value="ECO:0007669"/>
    <property type="project" value="UniProtKB-ARBA"/>
</dbReference>
<dbReference type="SUPFAM" id="SSF52096">
    <property type="entry name" value="ClpP/crotonase"/>
    <property type="match status" value="1"/>
</dbReference>
<dbReference type="STRING" id="1579979.WM2015_2012"/>
<dbReference type="FunFam" id="1.10.12.10:FF:000001">
    <property type="entry name" value="Probable enoyl-CoA hydratase, mitochondrial"/>
    <property type="match status" value="1"/>
</dbReference>
<dbReference type="Gene3D" id="3.90.226.10">
    <property type="entry name" value="2-enoyl-CoA Hydratase, Chain A, domain 1"/>
    <property type="match status" value="1"/>
</dbReference>
<dbReference type="KEGG" id="wma:WM2015_2012"/>
<dbReference type="RefSeq" id="WP_049725945.1">
    <property type="nucleotide sequence ID" value="NZ_CP012154.1"/>
</dbReference>
<dbReference type="PATRIC" id="fig|1579979.3.peg.2057"/>
<proteinExistence type="inferred from homology"/>
<accession>A0A0K0XXG6</accession>
<name>A0A0K0XXG6_9GAMM</name>
<dbReference type="EMBL" id="CP012154">
    <property type="protein sequence ID" value="AKS42378.1"/>
    <property type="molecule type" value="Genomic_DNA"/>
</dbReference>
<dbReference type="InterPro" id="IPR001753">
    <property type="entry name" value="Enoyl-CoA_hydra/iso"/>
</dbReference>
<evidence type="ECO:0000256" key="1">
    <source>
        <dbReference type="ARBA" id="ARBA00005254"/>
    </source>
</evidence>
<dbReference type="OrthoDB" id="9807606at2"/>
<dbReference type="Proteomes" id="UP000066624">
    <property type="component" value="Chromosome"/>
</dbReference>
<reference evidence="5" key="1">
    <citation type="submission" date="2015-07" db="EMBL/GenBank/DDBJ databases">
        <authorList>
            <person name="Kim K.M."/>
        </authorList>
    </citation>
    <scope>NUCLEOTIDE SEQUENCE [LARGE SCALE GENOMIC DNA]</scope>
    <source>
        <strain evidence="5">KCTC 42284</strain>
    </source>
</reference>
<dbReference type="AlphaFoldDB" id="A0A0K0XXG6"/>
<keyword evidence="5" id="KW-1185">Reference proteome</keyword>
<sequence>MAYENLAVVTRGGIHTITVKRPSKLNALNRQTLQELYGAIIDASGDDKVRVIVITGAGDKAFVAGADINEIREQSPTEARSFSEFGQNLMSMIQSLDKPVIAAINGFALGGGMELALACHLRIASDNARLGLPEIKLGIMPGFGGTQRLVRLVGTTRALAMALSGNPIKADEALHLGLVNQVVPQAQLEDAVKAFAEPLVKAAPEAVRGILQATLQGAEINLEAGLALETARFALCCATEDMQEGTSAFLEKREAVFKGR</sequence>
<dbReference type="InterPro" id="IPR029045">
    <property type="entry name" value="ClpP/crotonase-like_dom_sf"/>
</dbReference>
<gene>
    <name evidence="4" type="ORF">WM2015_2012</name>
</gene>
<keyword evidence="2" id="KW-0456">Lyase</keyword>